<dbReference type="GO" id="GO:0043539">
    <property type="term" value="F:protein serine/threonine kinase activator activity"/>
    <property type="evidence" value="ECO:0007669"/>
    <property type="project" value="InterPro"/>
</dbReference>
<keyword evidence="2" id="KW-0175">Coiled coil</keyword>
<feature type="compositionally biased region" description="Basic and acidic residues" evidence="3">
    <location>
        <begin position="460"/>
        <end position="471"/>
    </location>
</feature>
<dbReference type="InterPro" id="IPR000719">
    <property type="entry name" value="Prot_kinase_dom"/>
</dbReference>
<feature type="compositionally biased region" description="Low complexity" evidence="3">
    <location>
        <begin position="519"/>
        <end position="542"/>
    </location>
</feature>
<proteinExistence type="inferred from homology"/>
<feature type="compositionally biased region" description="Polar residues" evidence="3">
    <location>
        <begin position="330"/>
        <end position="342"/>
    </location>
</feature>
<dbReference type="PANTHER" id="PTHR48014:SF21">
    <property type="entry name" value="SERINE_THREONINE-PROTEIN KINASE FRAY2"/>
    <property type="match status" value="1"/>
</dbReference>
<dbReference type="InterPro" id="IPR011009">
    <property type="entry name" value="Kinase-like_dom_sf"/>
</dbReference>
<dbReference type="PROSITE" id="PS50011">
    <property type="entry name" value="PROTEIN_KINASE_DOM"/>
    <property type="match status" value="1"/>
</dbReference>
<dbReference type="GO" id="GO:0005524">
    <property type="term" value="F:ATP binding"/>
    <property type="evidence" value="ECO:0007669"/>
    <property type="project" value="InterPro"/>
</dbReference>
<feature type="region of interest" description="Disordered" evidence="3">
    <location>
        <begin position="365"/>
        <end position="572"/>
    </location>
</feature>
<evidence type="ECO:0000256" key="2">
    <source>
        <dbReference type="SAM" id="Coils"/>
    </source>
</evidence>
<dbReference type="SMART" id="SM00220">
    <property type="entry name" value="S_TKc"/>
    <property type="match status" value="1"/>
</dbReference>
<comment type="caution">
    <text evidence="5">The sequence shown here is derived from an EMBL/GenBank/DDBJ whole genome shotgun (WGS) entry which is preliminary data.</text>
</comment>
<feature type="region of interest" description="Disordered" evidence="3">
    <location>
        <begin position="1"/>
        <end position="24"/>
    </location>
</feature>
<protein>
    <recommendedName>
        <fullName evidence="4">Protein kinase domain-containing protein</fullName>
    </recommendedName>
</protein>
<gene>
    <name evidence="5" type="ORF">WJX73_007033</name>
</gene>
<feature type="compositionally biased region" description="Gly residues" evidence="3">
    <location>
        <begin position="552"/>
        <end position="567"/>
    </location>
</feature>
<keyword evidence="6" id="KW-1185">Reference proteome</keyword>
<organism evidence="5 6">
    <name type="scientific">Symbiochloris irregularis</name>
    <dbReference type="NCBI Taxonomy" id="706552"/>
    <lineage>
        <taxon>Eukaryota</taxon>
        <taxon>Viridiplantae</taxon>
        <taxon>Chlorophyta</taxon>
        <taxon>core chlorophytes</taxon>
        <taxon>Trebouxiophyceae</taxon>
        <taxon>Trebouxiales</taxon>
        <taxon>Trebouxiaceae</taxon>
        <taxon>Symbiochloris</taxon>
    </lineage>
</organism>
<dbReference type="InterPro" id="IPR047173">
    <property type="entry name" value="STRAD_A/B-like"/>
</dbReference>
<dbReference type="Gene3D" id="3.30.200.20">
    <property type="entry name" value="Phosphorylase Kinase, domain 1"/>
    <property type="match status" value="1"/>
</dbReference>
<reference evidence="5 6" key="1">
    <citation type="journal article" date="2024" name="Nat. Commun.">
        <title>Phylogenomics reveals the evolutionary origins of lichenization in chlorophyte algae.</title>
        <authorList>
            <person name="Puginier C."/>
            <person name="Libourel C."/>
            <person name="Otte J."/>
            <person name="Skaloud P."/>
            <person name="Haon M."/>
            <person name="Grisel S."/>
            <person name="Petersen M."/>
            <person name="Berrin J.G."/>
            <person name="Delaux P.M."/>
            <person name="Dal Grande F."/>
            <person name="Keller J."/>
        </authorList>
    </citation>
    <scope>NUCLEOTIDE SEQUENCE [LARGE SCALE GENOMIC DNA]</scope>
    <source>
        <strain evidence="5 6">SAG 2036</strain>
    </source>
</reference>
<evidence type="ECO:0000313" key="5">
    <source>
        <dbReference type="EMBL" id="KAK9806029.1"/>
    </source>
</evidence>
<evidence type="ECO:0000256" key="3">
    <source>
        <dbReference type="SAM" id="MobiDB-lite"/>
    </source>
</evidence>
<evidence type="ECO:0000256" key="1">
    <source>
        <dbReference type="ARBA" id="ARBA00008874"/>
    </source>
</evidence>
<dbReference type="Proteomes" id="UP001465755">
    <property type="component" value="Unassembled WGS sequence"/>
</dbReference>
<dbReference type="SUPFAM" id="SSF56112">
    <property type="entry name" value="Protein kinase-like (PK-like)"/>
    <property type="match status" value="1"/>
</dbReference>
<accession>A0AAW1PC64</accession>
<feature type="coiled-coil region" evidence="2">
    <location>
        <begin position="633"/>
        <end position="667"/>
    </location>
</feature>
<comment type="similarity">
    <text evidence="1">Belongs to the protein kinase superfamily. STE Ser/Thr protein kinase family. STE20 subfamily.</text>
</comment>
<dbReference type="PANTHER" id="PTHR48014">
    <property type="entry name" value="SERINE/THREONINE-PROTEIN KINASE FRAY2"/>
    <property type="match status" value="1"/>
</dbReference>
<dbReference type="AlphaFoldDB" id="A0AAW1PC64"/>
<dbReference type="Gene3D" id="1.10.510.10">
    <property type="entry name" value="Transferase(Phosphotransferase) domain 1"/>
    <property type="match status" value="1"/>
</dbReference>
<dbReference type="Pfam" id="PF00069">
    <property type="entry name" value="Pkinase"/>
    <property type="match status" value="1"/>
</dbReference>
<feature type="compositionally biased region" description="Low complexity" evidence="3">
    <location>
        <begin position="420"/>
        <end position="433"/>
    </location>
</feature>
<sequence length="672" mass="72441">MDRRFGISHSRSISNVSLGPPREYPTRPDSYELLDECGRGVSATVWRAHCKTYDDVVAVKLMDLENVNSSLDEIIREAQTMRQQHHPNVLPLLCSFVFQAHLWMVMPYVAGGSILNIMKYDHPDGLEEPVIATVLREVLKGLEYLHKQGSIHRDVKAGNILLDSQGQVMLADFGVAAQMERGGSWGNQQMARNTFVGTPCWMAPEVMEHTQGYNSLADIWSFGITILELAHGHAPFARYPPMKVLLMTIQNPPPTLEAERGNKHFSKAMRDIVAKCLVKDLSKRPTAAQLLEHKFFKTAHDSNYLVKHLLAGMPAVPERVKQMRQGRGPNAQTGQTDQARDIQSQEAYVKGVSAWNFDVATLKAEAERETDPDLAPIPEGQVPGEAAAERQDPPSAASSSRSLLARASAPVQGMKDKLLGTGSSFKGSSGSSGPAKRQGRFDVYEGDAPNLSPPVNGLQHMDREGSAHASRDLSVGGESELSSKTSAEGLLSTGAGGITEPEKAKRRGRFHVVEDAEGSKAASSGAASASARPSVSRNSSAANMEQRVLASTGGGASTSGTGSGGGISHSTSTSNLAASILPALKDALESCASTHELMKEVVAAVQDAERGKHASLTGLLAELQAKHTARAETEALTHQIALLKEDNNRLREKNRIMEDEVRRATNYSDPGE</sequence>
<feature type="domain" description="Protein kinase" evidence="4">
    <location>
        <begin position="31"/>
        <end position="296"/>
    </location>
</feature>
<dbReference type="GO" id="GO:0004672">
    <property type="term" value="F:protein kinase activity"/>
    <property type="evidence" value="ECO:0007669"/>
    <property type="project" value="InterPro"/>
</dbReference>
<feature type="region of interest" description="Disordered" evidence="3">
    <location>
        <begin position="323"/>
        <end position="342"/>
    </location>
</feature>
<feature type="compositionally biased region" description="Low complexity" evidence="3">
    <location>
        <begin position="395"/>
        <end position="409"/>
    </location>
</feature>
<dbReference type="EMBL" id="JALJOQ010000039">
    <property type="protein sequence ID" value="KAK9806029.1"/>
    <property type="molecule type" value="Genomic_DNA"/>
</dbReference>
<name>A0AAW1PC64_9CHLO</name>
<evidence type="ECO:0000313" key="6">
    <source>
        <dbReference type="Proteomes" id="UP001465755"/>
    </source>
</evidence>
<evidence type="ECO:0000259" key="4">
    <source>
        <dbReference type="PROSITE" id="PS50011"/>
    </source>
</evidence>
<dbReference type="FunFam" id="1.10.510.10:FF:000947">
    <property type="entry name" value="serine/threonine-protein kinase OSR1"/>
    <property type="match status" value="1"/>
</dbReference>